<evidence type="ECO:0000313" key="3">
    <source>
        <dbReference type="Proteomes" id="UP001154282"/>
    </source>
</evidence>
<accession>A0AAV0NJJ3</accession>
<name>A0AAV0NJJ3_9ROSI</name>
<feature type="compositionally biased region" description="Gly residues" evidence="1">
    <location>
        <begin position="1"/>
        <end position="11"/>
    </location>
</feature>
<reference evidence="2" key="1">
    <citation type="submission" date="2022-08" db="EMBL/GenBank/DDBJ databases">
        <authorList>
            <person name="Gutierrez-Valencia J."/>
        </authorList>
    </citation>
    <scope>NUCLEOTIDE SEQUENCE</scope>
</reference>
<dbReference type="Proteomes" id="UP001154282">
    <property type="component" value="Unassembled WGS sequence"/>
</dbReference>
<dbReference type="EMBL" id="CAMGYJ010000008">
    <property type="protein sequence ID" value="CAI0458637.1"/>
    <property type="molecule type" value="Genomic_DNA"/>
</dbReference>
<feature type="region of interest" description="Disordered" evidence="1">
    <location>
        <begin position="1"/>
        <end position="74"/>
    </location>
</feature>
<comment type="caution">
    <text evidence="2">The sequence shown here is derived from an EMBL/GenBank/DDBJ whole genome shotgun (WGS) entry which is preliminary data.</text>
</comment>
<proteinExistence type="predicted"/>
<sequence length="74" mass="7724">MGRGIRQGGPGHPVRSASGGELLEHQGSAGVDLPNCGRPDQGEDAGGDTEVLQYRERFHQGGRRSDSEGEPVGV</sequence>
<evidence type="ECO:0000313" key="2">
    <source>
        <dbReference type="EMBL" id="CAI0458637.1"/>
    </source>
</evidence>
<evidence type="ECO:0000256" key="1">
    <source>
        <dbReference type="SAM" id="MobiDB-lite"/>
    </source>
</evidence>
<organism evidence="2 3">
    <name type="scientific">Linum tenue</name>
    <dbReference type="NCBI Taxonomy" id="586396"/>
    <lineage>
        <taxon>Eukaryota</taxon>
        <taxon>Viridiplantae</taxon>
        <taxon>Streptophyta</taxon>
        <taxon>Embryophyta</taxon>
        <taxon>Tracheophyta</taxon>
        <taxon>Spermatophyta</taxon>
        <taxon>Magnoliopsida</taxon>
        <taxon>eudicotyledons</taxon>
        <taxon>Gunneridae</taxon>
        <taxon>Pentapetalae</taxon>
        <taxon>rosids</taxon>
        <taxon>fabids</taxon>
        <taxon>Malpighiales</taxon>
        <taxon>Linaceae</taxon>
        <taxon>Linum</taxon>
    </lineage>
</organism>
<feature type="compositionally biased region" description="Basic and acidic residues" evidence="1">
    <location>
        <begin position="53"/>
        <end position="67"/>
    </location>
</feature>
<dbReference type="AlphaFoldDB" id="A0AAV0NJJ3"/>
<gene>
    <name evidence="2" type="ORF">LITE_LOCUS33629</name>
</gene>
<protein>
    <submittedName>
        <fullName evidence="2">Uncharacterized protein</fullName>
    </submittedName>
</protein>
<keyword evidence="3" id="KW-1185">Reference proteome</keyword>